<dbReference type="EMBL" id="CP001341">
    <property type="protein sequence ID" value="ACL38452.1"/>
    <property type="molecule type" value="Genomic_DNA"/>
</dbReference>
<feature type="transmembrane region" description="Helical" evidence="1">
    <location>
        <begin position="34"/>
        <end position="55"/>
    </location>
</feature>
<dbReference type="STRING" id="452863.Achl_0453"/>
<protein>
    <submittedName>
        <fullName evidence="2">Uncharacterized protein</fullName>
    </submittedName>
</protein>
<proteinExistence type="predicted"/>
<dbReference type="Proteomes" id="UP000002505">
    <property type="component" value="Chromosome"/>
</dbReference>
<dbReference type="HOGENOM" id="CLU_2840171_0_0_11"/>
<reference evidence="2" key="1">
    <citation type="submission" date="2009-01" db="EMBL/GenBank/DDBJ databases">
        <title>Complete sequence of chromosome of Arthrobacter chlorophenolicus A6.</title>
        <authorList>
            <consortium name="US DOE Joint Genome Institute"/>
            <person name="Lucas S."/>
            <person name="Copeland A."/>
            <person name="Lapidus A."/>
            <person name="Glavina del Rio T."/>
            <person name="Tice H."/>
            <person name="Bruce D."/>
            <person name="Goodwin L."/>
            <person name="Pitluck S."/>
            <person name="Goltsman E."/>
            <person name="Clum A."/>
            <person name="Larimer F."/>
            <person name="Land M."/>
            <person name="Hauser L."/>
            <person name="Kyrpides N."/>
            <person name="Mikhailova N."/>
            <person name="Jansson J."/>
            <person name="Richardson P."/>
        </authorList>
    </citation>
    <scope>NUCLEOTIDE SEQUENCE [LARGE SCALE GENOMIC DNA]</scope>
    <source>
        <strain evidence="2">A6</strain>
    </source>
</reference>
<dbReference type="KEGG" id="ach:Achl_0453"/>
<sequence>MDIERIVYLGVIAVIVAVAWFVLVPRTASTSEGLLYAFLAVGAAAALRLWFTAAVRRRELKKHLQ</sequence>
<evidence type="ECO:0000313" key="3">
    <source>
        <dbReference type="Proteomes" id="UP000002505"/>
    </source>
</evidence>
<keyword evidence="3" id="KW-1185">Reference proteome</keyword>
<feature type="transmembrane region" description="Helical" evidence="1">
    <location>
        <begin position="7"/>
        <end position="28"/>
    </location>
</feature>
<organism evidence="2 3">
    <name type="scientific">Pseudarthrobacter chlorophenolicus (strain ATCC 700700 / DSM 12829 / CIP 107037 / JCM 12360 / KCTC 9906 / NCIMB 13794 / A6)</name>
    <name type="common">Arthrobacter chlorophenolicus</name>
    <dbReference type="NCBI Taxonomy" id="452863"/>
    <lineage>
        <taxon>Bacteria</taxon>
        <taxon>Bacillati</taxon>
        <taxon>Actinomycetota</taxon>
        <taxon>Actinomycetes</taxon>
        <taxon>Micrococcales</taxon>
        <taxon>Micrococcaceae</taxon>
        <taxon>Pseudarthrobacter</taxon>
    </lineage>
</organism>
<dbReference type="RefSeq" id="WP_015935679.1">
    <property type="nucleotide sequence ID" value="NC_011886.1"/>
</dbReference>
<evidence type="ECO:0000256" key="1">
    <source>
        <dbReference type="SAM" id="Phobius"/>
    </source>
</evidence>
<keyword evidence="1" id="KW-0812">Transmembrane</keyword>
<keyword evidence="1" id="KW-0472">Membrane</keyword>
<gene>
    <name evidence="2" type="ordered locus">Achl_0453</name>
</gene>
<dbReference type="AlphaFoldDB" id="B8HAJ1"/>
<name>B8HAJ1_PSECP</name>
<keyword evidence="1" id="KW-1133">Transmembrane helix</keyword>
<accession>B8HAJ1</accession>
<evidence type="ECO:0000313" key="2">
    <source>
        <dbReference type="EMBL" id="ACL38452.1"/>
    </source>
</evidence>